<feature type="domain" description="Peptidase S1" evidence="6">
    <location>
        <begin position="182"/>
        <end position="434"/>
    </location>
</feature>
<dbReference type="SUPFAM" id="SSF50494">
    <property type="entry name" value="Trypsin-like serine proteases"/>
    <property type="match status" value="1"/>
</dbReference>
<dbReference type="Gene3D" id="2.40.10.10">
    <property type="entry name" value="Trypsin-like serine proteases"/>
    <property type="match status" value="1"/>
</dbReference>
<dbReference type="PRINTS" id="PR00261">
    <property type="entry name" value="LDLRECEPTOR"/>
</dbReference>
<dbReference type="InterPro" id="IPR036055">
    <property type="entry name" value="LDL_receptor-like_sf"/>
</dbReference>
<feature type="disulfide bond" evidence="5">
    <location>
        <begin position="52"/>
        <end position="67"/>
    </location>
</feature>
<evidence type="ECO:0000256" key="4">
    <source>
        <dbReference type="ARBA" id="ARBA00023157"/>
    </source>
</evidence>
<evidence type="ECO:0000256" key="3">
    <source>
        <dbReference type="ARBA" id="ARBA00022825"/>
    </source>
</evidence>
<dbReference type="Proteomes" id="UP000887565">
    <property type="component" value="Unplaced"/>
</dbReference>
<protein>
    <submittedName>
        <fullName evidence="8">Peptidase S1 domain-containing protein</fullName>
    </submittedName>
</protein>
<dbReference type="PANTHER" id="PTHR24252">
    <property type="entry name" value="ACROSIN-RELATED"/>
    <property type="match status" value="1"/>
</dbReference>
<feature type="disulfide bond" evidence="5">
    <location>
        <begin position="2"/>
        <end position="20"/>
    </location>
</feature>
<proteinExistence type="predicted"/>
<keyword evidence="4 5" id="KW-1015">Disulfide bond</keyword>
<dbReference type="Pfam" id="PF15494">
    <property type="entry name" value="SRCR_2"/>
    <property type="match status" value="1"/>
</dbReference>
<accession>A0A915K5E6</accession>
<dbReference type="SMART" id="SM00192">
    <property type="entry name" value="LDLa"/>
    <property type="match status" value="2"/>
</dbReference>
<dbReference type="InterPro" id="IPR001190">
    <property type="entry name" value="SRCR"/>
</dbReference>
<dbReference type="InterPro" id="IPR009003">
    <property type="entry name" value="Peptidase_S1_PA"/>
</dbReference>
<dbReference type="SMART" id="SM00020">
    <property type="entry name" value="Tryp_SPc"/>
    <property type="match status" value="1"/>
</dbReference>
<dbReference type="Gene3D" id="3.10.250.10">
    <property type="entry name" value="SRCR-like domain"/>
    <property type="match status" value="1"/>
</dbReference>
<sequence>MCPEGWCIPAEWRCNGLADCAKGEDEQNCSCSDADQFRCSYGGGCVEKRSVCDGVPNCADGSDEFDCVSIKDDILLISVPGVLHKLPVCSNNFTSEHANVVCRQLGYNKYSWLDQIQLNNDSLTNIFVSKFQILPPIGIEKIQFAVKTNAMNECSTGTIVTLGCEVHSCSSDLFGRSRQKRIVGGKSSEPGEFTSVGVLIHPVKKWACTATMIAPFWLITSALCVKRTDPSITEWKFIPGNNDPTEIGSRIQTKNVRKFVSHPSYKFRTVTADYDVMLVQMEESLISIENTLELPDLARNVSLACLGVDSTVIEEECVTVGYGYTSPGGYFINKRKNRLKVNVVSRSICNSSDNYGKFLTDRMICAENDEPGKEVCSNDEGAPLLCRNLGSSHVPDRWLLKGVLTAHSCGSHAKHPGLYADVFSTHRWIFDIIGQGMTNQENLV</sequence>
<dbReference type="CDD" id="cd00112">
    <property type="entry name" value="LDLa"/>
    <property type="match status" value="2"/>
</dbReference>
<evidence type="ECO:0000256" key="5">
    <source>
        <dbReference type="PROSITE-ProRule" id="PRU00124"/>
    </source>
</evidence>
<feature type="disulfide bond" evidence="5">
    <location>
        <begin position="14"/>
        <end position="29"/>
    </location>
</feature>
<dbReference type="InterPro" id="IPR036772">
    <property type="entry name" value="SRCR-like_dom_sf"/>
</dbReference>
<dbReference type="PROSITE" id="PS50240">
    <property type="entry name" value="TRYPSIN_DOM"/>
    <property type="match status" value="1"/>
</dbReference>
<evidence type="ECO:0000313" key="7">
    <source>
        <dbReference type="Proteomes" id="UP000887565"/>
    </source>
</evidence>
<dbReference type="GO" id="GO:0016020">
    <property type="term" value="C:membrane"/>
    <property type="evidence" value="ECO:0007669"/>
    <property type="project" value="InterPro"/>
</dbReference>
<evidence type="ECO:0000256" key="2">
    <source>
        <dbReference type="ARBA" id="ARBA00022801"/>
    </source>
</evidence>
<dbReference type="OMA" id="HENWSEN"/>
<evidence type="ECO:0000259" key="6">
    <source>
        <dbReference type="PROSITE" id="PS50240"/>
    </source>
</evidence>
<dbReference type="AlphaFoldDB" id="A0A915K5E6"/>
<dbReference type="InterPro" id="IPR002172">
    <property type="entry name" value="LDrepeatLR_classA_rpt"/>
</dbReference>
<keyword evidence="3" id="KW-0720">Serine protease</keyword>
<evidence type="ECO:0000256" key="1">
    <source>
        <dbReference type="ARBA" id="ARBA00022670"/>
    </source>
</evidence>
<dbReference type="PROSITE" id="PS01209">
    <property type="entry name" value="LDLRA_1"/>
    <property type="match status" value="1"/>
</dbReference>
<dbReference type="Gene3D" id="4.10.400.10">
    <property type="entry name" value="Low-density Lipoprotein Receptor"/>
    <property type="match status" value="2"/>
</dbReference>
<organism evidence="7 8">
    <name type="scientific">Romanomermis culicivorax</name>
    <name type="common">Nematode worm</name>
    <dbReference type="NCBI Taxonomy" id="13658"/>
    <lineage>
        <taxon>Eukaryota</taxon>
        <taxon>Metazoa</taxon>
        <taxon>Ecdysozoa</taxon>
        <taxon>Nematoda</taxon>
        <taxon>Enoplea</taxon>
        <taxon>Dorylaimia</taxon>
        <taxon>Mermithida</taxon>
        <taxon>Mermithoidea</taxon>
        <taxon>Mermithidae</taxon>
        <taxon>Romanomermis</taxon>
    </lineage>
</organism>
<dbReference type="PROSITE" id="PS50068">
    <property type="entry name" value="LDLRA_2"/>
    <property type="match status" value="2"/>
</dbReference>
<dbReference type="InterPro" id="IPR043504">
    <property type="entry name" value="Peptidase_S1_PA_chymotrypsin"/>
</dbReference>
<dbReference type="SUPFAM" id="SSF57424">
    <property type="entry name" value="LDL receptor-like module"/>
    <property type="match status" value="2"/>
</dbReference>
<dbReference type="Pfam" id="PF00057">
    <property type="entry name" value="Ldl_recept_a"/>
    <property type="match status" value="2"/>
</dbReference>
<dbReference type="Pfam" id="PF00089">
    <property type="entry name" value="Trypsin"/>
    <property type="match status" value="1"/>
</dbReference>
<keyword evidence="1" id="KW-0645">Protease</keyword>
<dbReference type="InterPro" id="IPR023415">
    <property type="entry name" value="LDLR_class-A_CS"/>
</dbReference>
<comment type="caution">
    <text evidence="5">Lacks conserved residue(s) required for the propagation of feature annotation.</text>
</comment>
<name>A0A915K5E6_ROMCU</name>
<evidence type="ECO:0000313" key="8">
    <source>
        <dbReference type="WBParaSite" id="nRc.2.0.1.t33941-RA"/>
    </source>
</evidence>
<dbReference type="GO" id="GO:0004252">
    <property type="term" value="F:serine-type endopeptidase activity"/>
    <property type="evidence" value="ECO:0007669"/>
    <property type="project" value="InterPro"/>
</dbReference>
<dbReference type="SUPFAM" id="SSF56487">
    <property type="entry name" value="SRCR-like"/>
    <property type="match status" value="1"/>
</dbReference>
<keyword evidence="2" id="KW-0378">Hydrolase</keyword>
<keyword evidence="7" id="KW-1185">Reference proteome</keyword>
<dbReference type="InterPro" id="IPR001254">
    <property type="entry name" value="Trypsin_dom"/>
</dbReference>
<reference evidence="8" key="1">
    <citation type="submission" date="2022-11" db="UniProtKB">
        <authorList>
            <consortium name="WormBaseParasite"/>
        </authorList>
    </citation>
    <scope>IDENTIFICATION</scope>
</reference>
<dbReference type="PANTHER" id="PTHR24252:SF7">
    <property type="entry name" value="HYALIN"/>
    <property type="match status" value="1"/>
</dbReference>
<dbReference type="GO" id="GO:0006508">
    <property type="term" value="P:proteolysis"/>
    <property type="evidence" value="ECO:0007669"/>
    <property type="project" value="UniProtKB-KW"/>
</dbReference>
<dbReference type="WBParaSite" id="nRc.2.0.1.t33941-RA">
    <property type="protein sequence ID" value="nRc.2.0.1.t33941-RA"/>
    <property type="gene ID" value="nRc.2.0.1.g33941"/>
</dbReference>